<dbReference type="RefSeq" id="WP_320883345.1">
    <property type="nucleotide sequence ID" value="NZ_BAABZA010000001.1"/>
</dbReference>
<keyword evidence="1 2" id="KW-0238">DNA-binding</keyword>
<evidence type="ECO:0000256" key="1">
    <source>
        <dbReference type="ARBA" id="ARBA00023125"/>
    </source>
</evidence>
<evidence type="ECO:0000313" key="5">
    <source>
        <dbReference type="Proteomes" id="UP001276902"/>
    </source>
</evidence>
<name>A0AB35UPF6_9FIRM</name>
<dbReference type="InterPro" id="IPR044068">
    <property type="entry name" value="CB"/>
</dbReference>
<accession>A0AB35UPF6</accession>
<dbReference type="PROSITE" id="PS51900">
    <property type="entry name" value="CB"/>
    <property type="match status" value="1"/>
</dbReference>
<evidence type="ECO:0000256" key="2">
    <source>
        <dbReference type="PROSITE-ProRule" id="PRU01248"/>
    </source>
</evidence>
<dbReference type="GO" id="GO:0015074">
    <property type="term" value="P:DNA integration"/>
    <property type="evidence" value="ECO:0007669"/>
    <property type="project" value="InterPro"/>
</dbReference>
<organism evidence="4 5">
    <name type="scientific">Dielma fastidiosa</name>
    <dbReference type="NCBI Taxonomy" id="1034346"/>
    <lineage>
        <taxon>Bacteria</taxon>
        <taxon>Bacillati</taxon>
        <taxon>Bacillota</taxon>
        <taxon>Erysipelotrichia</taxon>
        <taxon>Erysipelotrichales</taxon>
        <taxon>Erysipelotrichaceae</taxon>
        <taxon>Dielma</taxon>
    </lineage>
</organism>
<sequence>MTFADFIQLYMKDFEERVKPSTKANKVHPIELKIILFFGKKVLEGIKPTDVHKWQNELKNYRNKNSEGYSETYLRSINNQLTAIFNYAVKYYGLKENPCHKAGTSL</sequence>
<proteinExistence type="predicted"/>
<comment type="caution">
    <text evidence="4">The sequence shown here is derived from an EMBL/GenBank/DDBJ whole genome shotgun (WGS) entry which is preliminary data.</text>
</comment>
<dbReference type="EMBL" id="JALDAW010000011">
    <property type="protein sequence ID" value="MDY5167772.1"/>
    <property type="molecule type" value="Genomic_DNA"/>
</dbReference>
<dbReference type="InterPro" id="IPR010998">
    <property type="entry name" value="Integrase_recombinase_N"/>
</dbReference>
<dbReference type="AlphaFoldDB" id="A0AB35UPF6"/>
<dbReference type="Proteomes" id="UP001276902">
    <property type="component" value="Unassembled WGS sequence"/>
</dbReference>
<reference evidence="4" key="1">
    <citation type="submission" date="2022-03" db="EMBL/GenBank/DDBJ databases">
        <title>First case of bacteraemia caused by Dielma fastidiosa in a patient hospitalised with diverticulitis.</title>
        <authorList>
            <person name="Forman-Ankjaer B."/>
            <person name="Hvid-Jensen F."/>
            <person name="Kobel C.M."/>
            <person name="Greve T."/>
        </authorList>
    </citation>
    <scope>NUCLEOTIDE SEQUENCE</scope>
    <source>
        <strain evidence="4">AUH_DF_2021</strain>
    </source>
</reference>
<dbReference type="SUPFAM" id="SSF56349">
    <property type="entry name" value="DNA breaking-rejoining enzymes"/>
    <property type="match status" value="1"/>
</dbReference>
<feature type="domain" description="Core-binding (CB)" evidence="3">
    <location>
        <begin position="1"/>
        <end position="89"/>
    </location>
</feature>
<dbReference type="Pfam" id="PF14659">
    <property type="entry name" value="Phage_int_SAM_3"/>
    <property type="match status" value="1"/>
</dbReference>
<dbReference type="Gene3D" id="1.10.150.130">
    <property type="match status" value="1"/>
</dbReference>
<gene>
    <name evidence="4" type="ORF">MQE39_06520</name>
</gene>
<dbReference type="InterPro" id="IPR011010">
    <property type="entry name" value="DNA_brk_join_enz"/>
</dbReference>
<evidence type="ECO:0000313" key="4">
    <source>
        <dbReference type="EMBL" id="MDY5167772.1"/>
    </source>
</evidence>
<evidence type="ECO:0000259" key="3">
    <source>
        <dbReference type="PROSITE" id="PS51900"/>
    </source>
</evidence>
<protein>
    <submittedName>
        <fullName evidence="4">N-terminal phage integrase SAM-like domain-containing protein</fullName>
    </submittedName>
</protein>
<dbReference type="InterPro" id="IPR004107">
    <property type="entry name" value="Integrase_SAM-like_N"/>
</dbReference>
<dbReference type="GO" id="GO:0003677">
    <property type="term" value="F:DNA binding"/>
    <property type="evidence" value="ECO:0007669"/>
    <property type="project" value="UniProtKB-UniRule"/>
</dbReference>